<name>A0AA39V770_9LECA</name>
<comment type="caution">
    <text evidence="3">The sequence shown here is derived from an EMBL/GenBank/DDBJ whole genome shotgun (WGS) entry which is preliminary data.</text>
</comment>
<keyword evidence="2" id="KW-1133">Transmembrane helix</keyword>
<accession>A0AA39V770</accession>
<evidence type="ECO:0000256" key="2">
    <source>
        <dbReference type="SAM" id="Phobius"/>
    </source>
</evidence>
<dbReference type="AlphaFoldDB" id="A0AA39V770"/>
<dbReference type="EMBL" id="JAFEKC020000018">
    <property type="protein sequence ID" value="KAK0509610.1"/>
    <property type="molecule type" value="Genomic_DNA"/>
</dbReference>
<organism evidence="3 4">
    <name type="scientific">Cladonia borealis</name>
    <dbReference type="NCBI Taxonomy" id="184061"/>
    <lineage>
        <taxon>Eukaryota</taxon>
        <taxon>Fungi</taxon>
        <taxon>Dikarya</taxon>
        <taxon>Ascomycota</taxon>
        <taxon>Pezizomycotina</taxon>
        <taxon>Lecanoromycetes</taxon>
        <taxon>OSLEUM clade</taxon>
        <taxon>Lecanoromycetidae</taxon>
        <taxon>Lecanorales</taxon>
        <taxon>Lecanorineae</taxon>
        <taxon>Cladoniaceae</taxon>
        <taxon>Cladonia</taxon>
    </lineage>
</organism>
<dbReference type="Proteomes" id="UP001166286">
    <property type="component" value="Unassembled WGS sequence"/>
</dbReference>
<gene>
    <name evidence="3" type="ORF">JMJ35_008004</name>
</gene>
<feature type="transmembrane region" description="Helical" evidence="2">
    <location>
        <begin position="221"/>
        <end position="239"/>
    </location>
</feature>
<sequence length="243" mass="26763">MPRRYNTRDAKDAVPGDIFWLSPRPTGPGGPQTNSGIRDIFDHPVLVLSIHTAEHIACVLILSSLNGKSINEYSRVASIRASHLPIYPAPAHPDSGKVLFLDNGLRLDRDTNVKLKTRYLLPLSLINFRYCDHRTQQKYTLQSVSLNIVLDAVDSGQPAKYLAGIGDSLKKSMPLPSKSIPSPPDSMRPAKYPAGIGDSLEKSMPLPSKSIPSPPDSMRPTYTTLVFLSFFIVMAYWIAHAKA</sequence>
<evidence type="ECO:0000313" key="3">
    <source>
        <dbReference type="EMBL" id="KAK0509610.1"/>
    </source>
</evidence>
<keyword evidence="4" id="KW-1185">Reference proteome</keyword>
<reference evidence="3" key="1">
    <citation type="submission" date="2023-03" db="EMBL/GenBank/DDBJ databases">
        <title>Complete genome of Cladonia borealis.</title>
        <authorList>
            <person name="Park H."/>
        </authorList>
    </citation>
    <scope>NUCLEOTIDE SEQUENCE</scope>
    <source>
        <strain evidence="3">ANT050790</strain>
    </source>
</reference>
<keyword evidence="2" id="KW-0472">Membrane</keyword>
<dbReference type="PANTHER" id="PTHR37048">
    <property type="entry name" value="QUESTIONABLE PROTEIN"/>
    <property type="match status" value="1"/>
</dbReference>
<keyword evidence="2" id="KW-0812">Transmembrane</keyword>
<evidence type="ECO:0000313" key="4">
    <source>
        <dbReference type="Proteomes" id="UP001166286"/>
    </source>
</evidence>
<dbReference type="PANTHER" id="PTHR37048:SF2">
    <property type="entry name" value="QUESTIONABLE PROTEIN"/>
    <property type="match status" value="1"/>
</dbReference>
<feature type="region of interest" description="Disordered" evidence="1">
    <location>
        <begin position="173"/>
        <end position="194"/>
    </location>
</feature>
<evidence type="ECO:0000256" key="1">
    <source>
        <dbReference type="SAM" id="MobiDB-lite"/>
    </source>
</evidence>
<proteinExistence type="predicted"/>
<protein>
    <submittedName>
        <fullName evidence="3">Uncharacterized protein</fullName>
    </submittedName>
</protein>